<feature type="compositionally biased region" description="Pro residues" evidence="1">
    <location>
        <begin position="8"/>
        <end position="21"/>
    </location>
</feature>
<dbReference type="OrthoDB" id="419537at2759"/>
<proteinExistence type="predicted"/>
<dbReference type="EMBL" id="CAJVPD010000243">
    <property type="protein sequence ID" value="CAG8389761.1"/>
    <property type="molecule type" value="Genomic_DNA"/>
</dbReference>
<protein>
    <submittedName>
        <fullName evidence="2">Uncharacterized protein</fullName>
    </submittedName>
</protein>
<evidence type="ECO:0000313" key="2">
    <source>
        <dbReference type="EMBL" id="CAG8389761.1"/>
    </source>
</evidence>
<reference evidence="2" key="1">
    <citation type="submission" date="2021-07" db="EMBL/GenBank/DDBJ databases">
        <authorList>
            <person name="Branca A.L. A."/>
        </authorList>
    </citation>
    <scope>NUCLEOTIDE SEQUENCE</scope>
</reference>
<gene>
    <name evidence="2" type="ORF">PSALAMII_LOCUS6586</name>
</gene>
<dbReference type="SUPFAM" id="SSF56112">
    <property type="entry name" value="Protein kinase-like (PK-like)"/>
    <property type="match status" value="1"/>
</dbReference>
<feature type="region of interest" description="Disordered" evidence="1">
    <location>
        <begin position="1"/>
        <end position="22"/>
    </location>
</feature>
<accession>A0A9W4JGP1</accession>
<evidence type="ECO:0000256" key="1">
    <source>
        <dbReference type="SAM" id="MobiDB-lite"/>
    </source>
</evidence>
<dbReference type="AlphaFoldDB" id="A0A9W4JGP1"/>
<evidence type="ECO:0000313" key="3">
    <source>
        <dbReference type="Proteomes" id="UP001152592"/>
    </source>
</evidence>
<sequence length="119" mass="13273">MSLSQKRPPSPSAAPLGPPKPVNSTLLYRCWTLLAIKILKRIRHREGSVLMLTDRLCVKYGQRVHLSEASTMQFISQHTSIPIPKVFCAFTLSGCTYIVMERIKGDIIGNGCVRRSESS</sequence>
<name>A0A9W4JGP1_9EURO</name>
<dbReference type="InterPro" id="IPR011009">
    <property type="entry name" value="Kinase-like_dom_sf"/>
</dbReference>
<organism evidence="2 3">
    <name type="scientific">Penicillium salamii</name>
    <dbReference type="NCBI Taxonomy" id="1612424"/>
    <lineage>
        <taxon>Eukaryota</taxon>
        <taxon>Fungi</taxon>
        <taxon>Dikarya</taxon>
        <taxon>Ascomycota</taxon>
        <taxon>Pezizomycotina</taxon>
        <taxon>Eurotiomycetes</taxon>
        <taxon>Eurotiomycetidae</taxon>
        <taxon>Eurotiales</taxon>
        <taxon>Aspergillaceae</taxon>
        <taxon>Penicillium</taxon>
    </lineage>
</organism>
<dbReference type="Proteomes" id="UP001152592">
    <property type="component" value="Unassembled WGS sequence"/>
</dbReference>
<comment type="caution">
    <text evidence="2">The sequence shown here is derived from an EMBL/GenBank/DDBJ whole genome shotgun (WGS) entry which is preliminary data.</text>
</comment>